<proteinExistence type="predicted"/>
<dbReference type="HOGENOM" id="CLU_2330363_0_0_9"/>
<dbReference type="AlphaFoldDB" id="A0A0E0UT11"/>
<dbReference type="Proteomes" id="UP000000486">
    <property type="component" value="Chromosome"/>
</dbReference>
<dbReference type="EMBL" id="CP002816">
    <property type="protein sequence ID" value="AEH91105.1"/>
    <property type="molecule type" value="Genomic_DNA"/>
</dbReference>
<dbReference type="PATRIC" id="fig|1030009.3.peg.94"/>
<reference evidence="1 2" key="1">
    <citation type="journal article" date="2011" name="J. Bacteriol.">
        <title>Genome sequence of the nonpathogenic Listeria monocytogenes serovar 4a strain M7.</title>
        <authorList>
            <person name="Chen J."/>
            <person name="Xia Y."/>
            <person name="Cheng C."/>
            <person name="Fang C."/>
            <person name="Shan Y."/>
            <person name="Jin G."/>
            <person name="Fang W."/>
        </authorList>
    </citation>
    <scope>NUCLEOTIDE SEQUENCE [LARGE SCALE GENOMIC DNA]</scope>
    <source>
        <strain evidence="1 2">M7</strain>
    </source>
</reference>
<gene>
    <name evidence="1" type="ordered locus">LMM7_0099</name>
</gene>
<name>A0A0E0UT11_LISMM</name>
<dbReference type="KEGG" id="lmq:LMM7_0099"/>
<organism evidence="1 2">
    <name type="scientific">Listeria monocytogenes serotype 4a (strain M7)</name>
    <dbReference type="NCBI Taxonomy" id="1030009"/>
    <lineage>
        <taxon>Bacteria</taxon>
        <taxon>Bacillati</taxon>
        <taxon>Bacillota</taxon>
        <taxon>Bacilli</taxon>
        <taxon>Bacillales</taxon>
        <taxon>Listeriaceae</taxon>
        <taxon>Listeria</taxon>
    </lineage>
</organism>
<protein>
    <submittedName>
        <fullName evidence="1">Uncharacterized protein</fullName>
    </submittedName>
</protein>
<accession>A0A0E0UT11</accession>
<evidence type="ECO:0000313" key="2">
    <source>
        <dbReference type="Proteomes" id="UP000000486"/>
    </source>
</evidence>
<evidence type="ECO:0000313" key="1">
    <source>
        <dbReference type="EMBL" id="AEH91105.1"/>
    </source>
</evidence>
<sequence length="98" mass="11094">MSEFDLKEYVKRGCAITWNDPALDEQIEEAKEDLRDIAGGSIDFSKPGSATRLLKNRVRYERNGVGSLFESDYRSELLRFQLKQGLKGGAVNDYSSEN</sequence>